<name>A0AA42J395_9FIRM</name>
<evidence type="ECO:0000313" key="3">
    <source>
        <dbReference type="Proteomes" id="UP001169242"/>
    </source>
</evidence>
<gene>
    <name evidence="2" type="ORF">PBV87_21760</name>
</gene>
<accession>A0AA42J395</accession>
<proteinExistence type="predicted"/>
<evidence type="ECO:0000259" key="1">
    <source>
        <dbReference type="Pfam" id="PF04266"/>
    </source>
</evidence>
<organism evidence="2 3">
    <name type="scientific">Holtiella tumoricola</name>
    <dbReference type="NCBI Taxonomy" id="3018743"/>
    <lineage>
        <taxon>Bacteria</taxon>
        <taxon>Bacillati</taxon>
        <taxon>Bacillota</taxon>
        <taxon>Clostridia</taxon>
        <taxon>Lachnospirales</taxon>
        <taxon>Cellulosilyticaceae</taxon>
        <taxon>Holtiella</taxon>
    </lineage>
</organism>
<dbReference type="InterPro" id="IPR007374">
    <property type="entry name" value="ASCH_domain"/>
</dbReference>
<dbReference type="Proteomes" id="UP001169242">
    <property type="component" value="Unassembled WGS sequence"/>
</dbReference>
<dbReference type="SUPFAM" id="SSF88697">
    <property type="entry name" value="PUA domain-like"/>
    <property type="match status" value="1"/>
</dbReference>
<feature type="non-terminal residue" evidence="2">
    <location>
        <position position="125"/>
    </location>
</feature>
<dbReference type="EMBL" id="JAQIFT010000071">
    <property type="protein sequence ID" value="MDA3734105.1"/>
    <property type="molecule type" value="Genomic_DNA"/>
</dbReference>
<dbReference type="Gene3D" id="2.30.130.30">
    <property type="entry name" value="Hypothetical protein"/>
    <property type="match status" value="1"/>
</dbReference>
<comment type="caution">
    <text evidence="2">The sequence shown here is derived from an EMBL/GenBank/DDBJ whole genome shotgun (WGS) entry which is preliminary data.</text>
</comment>
<reference evidence="2" key="1">
    <citation type="journal article" date="2023" name="Int. J. Syst. Evol. Microbiol.">
        <title>&lt;i&gt;Holtiella tumoricola&lt;/i&gt; gen. nov. sp. nov., isolated from a human clinical sample.</title>
        <authorList>
            <person name="Allen-Vercoe E."/>
            <person name="Daigneault M.C."/>
            <person name="Vancuren S.J."/>
            <person name="Cochrane K."/>
            <person name="O'Neal L.L."/>
            <person name="Sankaranarayanan K."/>
            <person name="Lawson P.A."/>
        </authorList>
    </citation>
    <scope>NUCLEOTIDE SEQUENCE</scope>
    <source>
        <strain evidence="2">CC70A</strain>
    </source>
</reference>
<evidence type="ECO:0000313" key="2">
    <source>
        <dbReference type="EMBL" id="MDA3734105.1"/>
    </source>
</evidence>
<dbReference type="Pfam" id="PF04266">
    <property type="entry name" value="ASCH"/>
    <property type="match status" value="1"/>
</dbReference>
<dbReference type="RefSeq" id="WP_271013744.1">
    <property type="nucleotide sequence ID" value="NZ_JAQIFT010000071.1"/>
</dbReference>
<keyword evidence="3" id="KW-1185">Reference proteome</keyword>
<feature type="domain" description="ASCH" evidence="1">
    <location>
        <begin position="5"/>
        <end position="90"/>
    </location>
</feature>
<protein>
    <submittedName>
        <fullName evidence="2">ASCH domain-containing protein</fullName>
    </submittedName>
</protein>
<dbReference type="InterPro" id="IPR015947">
    <property type="entry name" value="PUA-like_sf"/>
</dbReference>
<dbReference type="AlphaFoldDB" id="A0AA42J395"/>
<sequence>MDGLIVKQPWASLIVQGKKTMEVRGSKTKKKRENIAIIESGMNHILGDVYIIECVELDKETFERTREQHRIKMSYEDVLTNFGYKKLYGWVLGTANEVVQPVICQNRKVGQVIWVKDALPDDVYY</sequence>